<gene>
    <name evidence="2" type="ORF">ABIF63_005173</name>
</gene>
<name>A0ABV2RVV7_BRAJP</name>
<reference evidence="2 3" key="1">
    <citation type="submission" date="2024-06" db="EMBL/GenBank/DDBJ databases">
        <title>Genomic Encyclopedia of Type Strains, Phase V (KMG-V): Genome sequencing to study the core and pangenomes of soil and plant-associated prokaryotes.</title>
        <authorList>
            <person name="Whitman W."/>
        </authorList>
    </citation>
    <scope>NUCLEOTIDE SEQUENCE [LARGE SCALE GENOMIC DNA]</scope>
    <source>
        <strain evidence="2 3">USDA 160</strain>
    </source>
</reference>
<comment type="caution">
    <text evidence="2">The sequence shown here is derived from an EMBL/GenBank/DDBJ whole genome shotgun (WGS) entry which is preliminary data.</text>
</comment>
<feature type="chain" id="PRO_5046357393" evidence="1">
    <location>
        <begin position="23"/>
        <end position="115"/>
    </location>
</feature>
<proteinExistence type="predicted"/>
<dbReference type="Proteomes" id="UP001549291">
    <property type="component" value="Unassembled WGS sequence"/>
</dbReference>
<dbReference type="EMBL" id="JBEPTQ010000002">
    <property type="protein sequence ID" value="MET4721067.1"/>
    <property type="molecule type" value="Genomic_DNA"/>
</dbReference>
<organism evidence="2 3">
    <name type="scientific">Bradyrhizobium japonicum</name>
    <dbReference type="NCBI Taxonomy" id="375"/>
    <lineage>
        <taxon>Bacteria</taxon>
        <taxon>Pseudomonadati</taxon>
        <taxon>Pseudomonadota</taxon>
        <taxon>Alphaproteobacteria</taxon>
        <taxon>Hyphomicrobiales</taxon>
        <taxon>Nitrobacteraceae</taxon>
        <taxon>Bradyrhizobium</taxon>
    </lineage>
</organism>
<keyword evidence="1" id="KW-0732">Signal</keyword>
<dbReference type="RefSeq" id="WP_157789305.1">
    <property type="nucleotide sequence ID" value="NZ_CP066351.1"/>
</dbReference>
<protein>
    <submittedName>
        <fullName evidence="2">Uncharacterized protein</fullName>
    </submittedName>
</protein>
<keyword evidence="3" id="KW-1185">Reference proteome</keyword>
<evidence type="ECO:0000256" key="1">
    <source>
        <dbReference type="SAM" id="SignalP"/>
    </source>
</evidence>
<evidence type="ECO:0000313" key="3">
    <source>
        <dbReference type="Proteomes" id="UP001549291"/>
    </source>
</evidence>
<sequence>MPSHLRWFAVVAMVLISTTELAAKTPSKAIGEACGFRILSSAVRFRDLVKGNDDRAATKLFLDNQSVGLARILAKGGLISLEDRSDGMACVKRAGEPFCYWMSTKDFEALVGGGK</sequence>
<evidence type="ECO:0000313" key="2">
    <source>
        <dbReference type="EMBL" id="MET4721067.1"/>
    </source>
</evidence>
<accession>A0ABV2RVV7</accession>
<feature type="signal peptide" evidence="1">
    <location>
        <begin position="1"/>
        <end position="22"/>
    </location>
</feature>